<feature type="active site" description="Acyl-thioester intermediate" evidence="11">
    <location>
        <position position="130"/>
    </location>
</feature>
<evidence type="ECO:0000256" key="2">
    <source>
        <dbReference type="ARBA" id="ARBA00005189"/>
    </source>
</evidence>
<dbReference type="VEuPathDB" id="AmoebaDB:ACA1_066060"/>
<dbReference type="KEGG" id="acan:ACA1_066060"/>
<evidence type="ECO:0000256" key="6">
    <source>
        <dbReference type="ARBA" id="ARBA00022946"/>
    </source>
</evidence>
<dbReference type="GeneID" id="14918221"/>
<evidence type="ECO:0000256" key="7">
    <source>
        <dbReference type="ARBA" id="ARBA00023098"/>
    </source>
</evidence>
<dbReference type="GO" id="GO:0010124">
    <property type="term" value="P:phenylacetate catabolic process"/>
    <property type="evidence" value="ECO:0007669"/>
    <property type="project" value="TreeGrafter"/>
</dbReference>
<keyword evidence="8" id="KW-0576">Peroxisome</keyword>
<dbReference type="PROSITE" id="PS00098">
    <property type="entry name" value="THIOLASE_1"/>
    <property type="match status" value="1"/>
</dbReference>
<dbReference type="OrthoDB" id="5404651at2759"/>
<dbReference type="InterPro" id="IPR016039">
    <property type="entry name" value="Thiolase-like"/>
</dbReference>
<reference evidence="15 16" key="1">
    <citation type="journal article" date="2013" name="Genome Biol.">
        <title>Genome of Acanthamoeba castellanii highlights extensive lateral gene transfer and early evolution of tyrosine kinase signaling.</title>
        <authorList>
            <person name="Clarke M."/>
            <person name="Lohan A.J."/>
            <person name="Liu B."/>
            <person name="Lagkouvardos I."/>
            <person name="Roy S."/>
            <person name="Zafar N."/>
            <person name="Bertelli C."/>
            <person name="Schilde C."/>
            <person name="Kianianmomeni A."/>
            <person name="Burglin T.R."/>
            <person name="Frech C."/>
            <person name="Turcotte B."/>
            <person name="Kopec K.O."/>
            <person name="Synnott J.M."/>
            <person name="Choo C."/>
            <person name="Paponov I."/>
            <person name="Finkler A."/>
            <person name="Soon Heng Tan C."/>
            <person name="Hutchins A.P."/>
            <person name="Weinmeier T."/>
            <person name="Rattei T."/>
            <person name="Chu J.S."/>
            <person name="Gimenez G."/>
            <person name="Irimia M."/>
            <person name="Rigden D.J."/>
            <person name="Fitzpatrick D.A."/>
            <person name="Lorenzo-Morales J."/>
            <person name="Bateman A."/>
            <person name="Chiu C.H."/>
            <person name="Tang P."/>
            <person name="Hegemann P."/>
            <person name="Fromm H."/>
            <person name="Raoult D."/>
            <person name="Greub G."/>
            <person name="Miranda-Saavedra D."/>
            <person name="Chen N."/>
            <person name="Nash P."/>
            <person name="Ginger M.L."/>
            <person name="Horn M."/>
            <person name="Schaap P."/>
            <person name="Caler L."/>
            <person name="Loftus B."/>
        </authorList>
    </citation>
    <scope>NUCLEOTIDE SEQUENCE [LARGE SCALE GENOMIC DNA]</scope>
    <source>
        <strain evidence="15 16">Neff</strain>
    </source>
</reference>
<accession>L8GXR2</accession>
<dbReference type="InterPro" id="IPR020613">
    <property type="entry name" value="Thiolase_CS"/>
</dbReference>
<dbReference type="AlphaFoldDB" id="L8GXR2"/>
<dbReference type="Pfam" id="PF02803">
    <property type="entry name" value="Thiolase_C"/>
    <property type="match status" value="1"/>
</dbReference>
<evidence type="ECO:0000256" key="4">
    <source>
        <dbReference type="ARBA" id="ARBA00022679"/>
    </source>
</evidence>
<dbReference type="InterPro" id="IPR020615">
    <property type="entry name" value="Thiolase_acyl_enz_int_AS"/>
</dbReference>
<evidence type="ECO:0000256" key="10">
    <source>
        <dbReference type="ARBA" id="ARBA00024073"/>
    </source>
</evidence>
<dbReference type="EMBL" id="KB007974">
    <property type="protein sequence ID" value="ELR17785.1"/>
    <property type="molecule type" value="Genomic_DNA"/>
</dbReference>
<evidence type="ECO:0000259" key="13">
    <source>
        <dbReference type="Pfam" id="PF00108"/>
    </source>
</evidence>
<feature type="domain" description="Thiolase C-terminal" evidence="14">
    <location>
        <begin position="309"/>
        <end position="427"/>
    </location>
</feature>
<proteinExistence type="inferred from homology"/>
<dbReference type="FunFam" id="3.40.47.10:FF:000010">
    <property type="entry name" value="Acetyl-CoA acetyltransferase (Thiolase)"/>
    <property type="match status" value="1"/>
</dbReference>
<dbReference type="PIRSF" id="PIRSF000429">
    <property type="entry name" value="Ac-CoA_Ac_transf"/>
    <property type="match status" value="1"/>
</dbReference>
<evidence type="ECO:0000313" key="16">
    <source>
        <dbReference type="Proteomes" id="UP000011083"/>
    </source>
</evidence>
<dbReference type="PROSITE" id="PS00737">
    <property type="entry name" value="THIOLASE_2"/>
    <property type="match status" value="1"/>
</dbReference>
<dbReference type="Proteomes" id="UP000011083">
    <property type="component" value="Unassembled WGS sequence"/>
</dbReference>
<dbReference type="InterPro" id="IPR020617">
    <property type="entry name" value="Thiolase_C"/>
</dbReference>
<feature type="active site" description="Proton acceptor" evidence="11">
    <location>
        <position position="415"/>
    </location>
</feature>
<evidence type="ECO:0000259" key="14">
    <source>
        <dbReference type="Pfam" id="PF02803"/>
    </source>
</evidence>
<keyword evidence="9 12" id="KW-0012">Acyltransferase</keyword>
<name>L8GXR2_ACACF</name>
<evidence type="ECO:0000256" key="12">
    <source>
        <dbReference type="RuleBase" id="RU003557"/>
    </source>
</evidence>
<evidence type="ECO:0000256" key="9">
    <source>
        <dbReference type="ARBA" id="ARBA00023315"/>
    </source>
</evidence>
<dbReference type="CDD" id="cd00751">
    <property type="entry name" value="thiolase"/>
    <property type="match status" value="1"/>
</dbReference>
<dbReference type="SUPFAM" id="SSF53901">
    <property type="entry name" value="Thiolase-like"/>
    <property type="match status" value="2"/>
</dbReference>
<dbReference type="InterPro" id="IPR020610">
    <property type="entry name" value="Thiolase_AS"/>
</dbReference>
<evidence type="ECO:0000256" key="1">
    <source>
        <dbReference type="ARBA" id="ARBA00004275"/>
    </source>
</evidence>
<evidence type="ECO:0000256" key="3">
    <source>
        <dbReference type="ARBA" id="ARBA00010982"/>
    </source>
</evidence>
<keyword evidence="5" id="KW-0276">Fatty acid metabolism</keyword>
<comment type="subcellular location">
    <subcellularLocation>
        <location evidence="1">Peroxisome</location>
    </subcellularLocation>
</comment>
<feature type="active site" description="Proton acceptor" evidence="11">
    <location>
        <position position="385"/>
    </location>
</feature>
<dbReference type="Pfam" id="PF00108">
    <property type="entry name" value="Thiolase_N"/>
    <property type="match status" value="1"/>
</dbReference>
<keyword evidence="16" id="KW-1185">Reference proteome</keyword>
<organism evidence="15 16">
    <name type="scientific">Acanthamoeba castellanii (strain ATCC 30010 / Neff)</name>
    <dbReference type="NCBI Taxonomy" id="1257118"/>
    <lineage>
        <taxon>Eukaryota</taxon>
        <taxon>Amoebozoa</taxon>
        <taxon>Discosea</taxon>
        <taxon>Longamoebia</taxon>
        <taxon>Centramoebida</taxon>
        <taxon>Acanthamoebidae</taxon>
        <taxon>Acanthamoeba</taxon>
    </lineage>
</organism>
<keyword evidence="4 12" id="KW-0808">Transferase</keyword>
<evidence type="ECO:0000256" key="5">
    <source>
        <dbReference type="ARBA" id="ARBA00022832"/>
    </source>
</evidence>
<comment type="similarity">
    <text evidence="3 12">Belongs to the thiolase-like superfamily. Thiolase family.</text>
</comment>
<evidence type="ECO:0000256" key="11">
    <source>
        <dbReference type="PIRSR" id="PIRSR000429-1"/>
    </source>
</evidence>
<dbReference type="PANTHER" id="PTHR43853:SF8">
    <property type="entry name" value="3-KETOACYL-COA THIOLASE, PEROXISOMAL"/>
    <property type="match status" value="1"/>
</dbReference>
<dbReference type="PANTHER" id="PTHR43853">
    <property type="entry name" value="3-KETOACYL-COA THIOLASE, PEROXISOMAL"/>
    <property type="match status" value="1"/>
</dbReference>
<dbReference type="GO" id="GO:0005777">
    <property type="term" value="C:peroxisome"/>
    <property type="evidence" value="ECO:0007669"/>
    <property type="project" value="UniProtKB-SubCell"/>
</dbReference>
<keyword evidence="6" id="KW-0809">Transit peptide</keyword>
<dbReference type="STRING" id="1257118.L8GXR2"/>
<dbReference type="InterPro" id="IPR002155">
    <property type="entry name" value="Thiolase"/>
</dbReference>
<evidence type="ECO:0000256" key="8">
    <source>
        <dbReference type="ARBA" id="ARBA00023140"/>
    </source>
</evidence>
<dbReference type="NCBIfam" id="TIGR01930">
    <property type="entry name" value="AcCoA-C-Actrans"/>
    <property type="match status" value="1"/>
</dbReference>
<dbReference type="PROSITE" id="PS00099">
    <property type="entry name" value="THIOLASE_3"/>
    <property type="match status" value="1"/>
</dbReference>
<dbReference type="InterPro" id="IPR020616">
    <property type="entry name" value="Thiolase_N"/>
</dbReference>
<dbReference type="RefSeq" id="XP_004339798.1">
    <property type="nucleotide sequence ID" value="XM_004339750.1"/>
</dbReference>
<keyword evidence="7" id="KW-0443">Lipid metabolism</keyword>
<gene>
    <name evidence="15" type="ORF">ACA1_066060</name>
</gene>
<comment type="pathway">
    <text evidence="2">Lipid metabolism.</text>
</comment>
<feature type="domain" description="Thiolase N-terminal" evidence="13">
    <location>
        <begin position="43"/>
        <end position="298"/>
    </location>
</feature>
<dbReference type="OMA" id="QMGMDHL"/>
<evidence type="ECO:0000313" key="15">
    <source>
        <dbReference type="EMBL" id="ELR17785.1"/>
    </source>
</evidence>
<dbReference type="InterPro" id="IPR050215">
    <property type="entry name" value="Thiolase-like_sf_Thiolase"/>
</dbReference>
<dbReference type="EC" id="2.3.1.16" evidence="10"/>
<dbReference type="GO" id="GO:0006635">
    <property type="term" value="P:fatty acid beta-oxidation"/>
    <property type="evidence" value="ECO:0007669"/>
    <property type="project" value="TreeGrafter"/>
</dbReference>
<sequence length="430" mass="44895">MQSRINHRLSVLEAHIQPQQNSEMEGLSAAFTSAVGVKSPDDIVIVKAVRTAVGKAKRGSFKNTGPDNLLAPVLKHLVQTTPQIKPELYGDVVIGTVLPPGAQGATEVRVASLLAGLPDIVPCTTVNRQCSSGLQAIANVASAIKAGYYDIGIAGGVESMSSNSMDRWDGGINQEALQHPSAKGCYLNMGQTSENVAERYGVSRETQDQFAALSHKKAAEAIKAGKFRDEIVPVTVTVEDDKGNSKTITVSQDEGVRADTTAEKLGKLRPVFKEGGSTTAGNSSQVSDGAAACIVTKRSVAQKLGLPIFGVFRSFAAVGVEPAVMGIGPAVAIPAAVQKAGISLQDVDVYEINEAFASQAVYCVQKLGIPVEKVNPNGGAIALGHPLGCTGARQTATLLNELKRRNARFGVVSMCIGSGMGAAAVYEREN</sequence>
<protein>
    <recommendedName>
        <fullName evidence="10">acetyl-CoA C-acyltransferase</fullName>
        <ecNumber evidence="10">2.3.1.16</ecNumber>
    </recommendedName>
</protein>
<dbReference type="Gene3D" id="3.40.47.10">
    <property type="match status" value="1"/>
</dbReference>
<dbReference type="GO" id="GO:0003988">
    <property type="term" value="F:acetyl-CoA C-acyltransferase activity"/>
    <property type="evidence" value="ECO:0007669"/>
    <property type="project" value="UniProtKB-EC"/>
</dbReference>